<dbReference type="PRINTS" id="PR00237">
    <property type="entry name" value="GPCRRHODOPSN"/>
</dbReference>
<feature type="transmembrane region" description="Helical" evidence="11">
    <location>
        <begin position="130"/>
        <end position="152"/>
    </location>
</feature>
<feature type="transmembrane region" description="Helical" evidence="11">
    <location>
        <begin position="173"/>
        <end position="197"/>
    </location>
</feature>
<evidence type="ECO:0000256" key="3">
    <source>
        <dbReference type="ARBA" id="ARBA00022989"/>
    </source>
</evidence>
<gene>
    <name evidence="13" type="ORF">QTP70_009740</name>
</gene>
<evidence type="ECO:0000256" key="11">
    <source>
        <dbReference type="SAM" id="Phobius"/>
    </source>
</evidence>
<dbReference type="PANTHER" id="PTHR24232:SF101">
    <property type="entry name" value="G-PROTEIN COUPLED RECEPTOR 35-LIKE"/>
    <property type="match status" value="1"/>
</dbReference>
<dbReference type="InterPro" id="IPR000276">
    <property type="entry name" value="GPCR_Rhodpsn"/>
</dbReference>
<feature type="transmembrane region" description="Helical" evidence="11">
    <location>
        <begin position="38"/>
        <end position="59"/>
    </location>
</feature>
<proteinExistence type="inferred from homology"/>
<dbReference type="EMBL" id="JAUCMX010000022">
    <property type="protein sequence ID" value="KAK3513211.1"/>
    <property type="molecule type" value="Genomic_DNA"/>
</dbReference>
<dbReference type="InterPro" id="IPR017452">
    <property type="entry name" value="GPCR_Rhodpsn_7TM"/>
</dbReference>
<organism evidence="13 14">
    <name type="scientific">Hemibagrus guttatus</name>
    <dbReference type="NCBI Taxonomy" id="175788"/>
    <lineage>
        <taxon>Eukaryota</taxon>
        <taxon>Metazoa</taxon>
        <taxon>Chordata</taxon>
        <taxon>Craniata</taxon>
        <taxon>Vertebrata</taxon>
        <taxon>Euteleostomi</taxon>
        <taxon>Actinopterygii</taxon>
        <taxon>Neopterygii</taxon>
        <taxon>Teleostei</taxon>
        <taxon>Ostariophysi</taxon>
        <taxon>Siluriformes</taxon>
        <taxon>Bagridae</taxon>
        <taxon>Hemibagrus</taxon>
    </lineage>
</organism>
<dbReference type="PANTHER" id="PTHR24232">
    <property type="entry name" value="G-PROTEIN COUPLED RECEPTOR"/>
    <property type="match status" value="1"/>
</dbReference>
<dbReference type="SUPFAM" id="SSF81321">
    <property type="entry name" value="Family A G protein-coupled receptor-like"/>
    <property type="match status" value="1"/>
</dbReference>
<dbReference type="Gene3D" id="1.20.1070.10">
    <property type="entry name" value="Rhodopsin 7-helix transmembrane proteins"/>
    <property type="match status" value="1"/>
</dbReference>
<dbReference type="Pfam" id="PF00001">
    <property type="entry name" value="7tm_1"/>
    <property type="match status" value="1"/>
</dbReference>
<evidence type="ECO:0000256" key="9">
    <source>
        <dbReference type="RuleBase" id="RU000688"/>
    </source>
</evidence>
<keyword evidence="8 9" id="KW-0807">Transducer</keyword>
<sequence length="275" mass="31686">MLNLLFADFLLTLFLTFRMIETFRPMNLDGFCTFLICVHYISMYASIFTIAAISVHRYLAIKFPLQNKSSGASEARRKKIASGTCVFIWLFVITLCIIFSPNIQSSKLKSCYERKDCEKMSYQFLLVLEVLGYLLPVVTITTCSTQTIMTLLKSLKNIRQHREEDIIDKRKNVIAIITANMIVFIVCFTPIHAAYLINEAMRPGNSSESQVCSVELRTFSYEAEWRPFPFPVIDHSMTEESRQYRKGARKQRGERDSKRNGEKQNDVGQILLALQ</sequence>
<evidence type="ECO:0000256" key="4">
    <source>
        <dbReference type="ARBA" id="ARBA00023040"/>
    </source>
</evidence>
<keyword evidence="5 11" id="KW-0472">Membrane</keyword>
<name>A0AAE0UPM0_9TELE</name>
<feature type="domain" description="G-protein coupled receptors family 1 profile" evidence="12">
    <location>
        <begin position="1"/>
        <end position="197"/>
    </location>
</feature>
<feature type="region of interest" description="Disordered" evidence="10">
    <location>
        <begin position="239"/>
        <end position="267"/>
    </location>
</feature>
<accession>A0AAE0UPM0</accession>
<keyword evidence="14" id="KW-1185">Reference proteome</keyword>
<dbReference type="GO" id="GO:0007200">
    <property type="term" value="P:phospholipase C-activating G protein-coupled receptor signaling pathway"/>
    <property type="evidence" value="ECO:0007669"/>
    <property type="project" value="TreeGrafter"/>
</dbReference>
<evidence type="ECO:0000313" key="14">
    <source>
        <dbReference type="Proteomes" id="UP001274896"/>
    </source>
</evidence>
<dbReference type="GO" id="GO:0005886">
    <property type="term" value="C:plasma membrane"/>
    <property type="evidence" value="ECO:0007669"/>
    <property type="project" value="TreeGrafter"/>
</dbReference>
<keyword evidence="3 11" id="KW-1133">Transmembrane helix</keyword>
<dbReference type="PROSITE" id="PS50262">
    <property type="entry name" value="G_PROTEIN_RECEP_F1_2"/>
    <property type="match status" value="1"/>
</dbReference>
<evidence type="ECO:0000256" key="7">
    <source>
        <dbReference type="ARBA" id="ARBA00023180"/>
    </source>
</evidence>
<dbReference type="PROSITE" id="PS00237">
    <property type="entry name" value="G_PROTEIN_RECEP_F1_1"/>
    <property type="match status" value="1"/>
</dbReference>
<feature type="compositionally biased region" description="Basic and acidic residues" evidence="10">
    <location>
        <begin position="251"/>
        <end position="265"/>
    </location>
</feature>
<evidence type="ECO:0000259" key="12">
    <source>
        <dbReference type="PROSITE" id="PS50262"/>
    </source>
</evidence>
<evidence type="ECO:0000256" key="1">
    <source>
        <dbReference type="ARBA" id="ARBA00004141"/>
    </source>
</evidence>
<evidence type="ECO:0000256" key="5">
    <source>
        <dbReference type="ARBA" id="ARBA00023136"/>
    </source>
</evidence>
<comment type="caution">
    <text evidence="13">The sequence shown here is derived from an EMBL/GenBank/DDBJ whole genome shotgun (WGS) entry which is preliminary data.</text>
</comment>
<comment type="subcellular location">
    <subcellularLocation>
        <location evidence="1">Membrane</location>
        <topology evidence="1">Multi-pass membrane protein</topology>
    </subcellularLocation>
</comment>
<dbReference type="AlphaFoldDB" id="A0AAE0UPM0"/>
<reference evidence="13" key="1">
    <citation type="submission" date="2023-06" db="EMBL/GenBank/DDBJ databases">
        <title>Male Hemibagrus guttatus genome.</title>
        <authorList>
            <person name="Bian C."/>
        </authorList>
    </citation>
    <scope>NUCLEOTIDE SEQUENCE</scope>
    <source>
        <strain evidence="13">Male_cb2023</strain>
        <tissue evidence="13">Muscle</tissue>
    </source>
</reference>
<protein>
    <recommendedName>
        <fullName evidence="12">G-protein coupled receptors family 1 profile domain-containing protein</fullName>
    </recommendedName>
</protein>
<keyword evidence="7" id="KW-0325">Glycoprotein</keyword>
<evidence type="ECO:0000256" key="8">
    <source>
        <dbReference type="ARBA" id="ARBA00023224"/>
    </source>
</evidence>
<keyword evidence="2 9" id="KW-0812">Transmembrane</keyword>
<evidence type="ECO:0000256" key="6">
    <source>
        <dbReference type="ARBA" id="ARBA00023170"/>
    </source>
</evidence>
<evidence type="ECO:0000313" key="13">
    <source>
        <dbReference type="EMBL" id="KAK3513211.1"/>
    </source>
</evidence>
<evidence type="ECO:0000256" key="10">
    <source>
        <dbReference type="SAM" id="MobiDB-lite"/>
    </source>
</evidence>
<dbReference type="GO" id="GO:0004930">
    <property type="term" value="F:G protein-coupled receptor activity"/>
    <property type="evidence" value="ECO:0007669"/>
    <property type="project" value="UniProtKB-KW"/>
</dbReference>
<feature type="transmembrane region" description="Helical" evidence="11">
    <location>
        <begin position="80"/>
        <end position="100"/>
    </location>
</feature>
<comment type="similarity">
    <text evidence="9">Belongs to the G-protein coupled receptor 1 family.</text>
</comment>
<keyword evidence="6 9" id="KW-0675">Receptor</keyword>
<evidence type="ECO:0000256" key="2">
    <source>
        <dbReference type="ARBA" id="ARBA00022692"/>
    </source>
</evidence>
<keyword evidence="4 9" id="KW-0297">G-protein coupled receptor</keyword>
<dbReference type="Proteomes" id="UP001274896">
    <property type="component" value="Unassembled WGS sequence"/>
</dbReference>
<dbReference type="GO" id="GO:0035025">
    <property type="term" value="P:positive regulation of Rho protein signal transduction"/>
    <property type="evidence" value="ECO:0007669"/>
    <property type="project" value="TreeGrafter"/>
</dbReference>